<accession>A0A5J4Z828</accession>
<sequence length="319" mass="36264">MMEKQEGKRARGGSDGVYEDVWKEVYLAGTEWDQLADVNKVAWEFDHLDEAVSAGGDVEALRSSMNAHIYLFGSSEPQLLSTDVNPQGEVLPIPVIVALVSELAPPSTLGIKSVQRAEEEIVPMSSMKMGWYPCVPLESAGRRRGPKVHVSALKCERRRANLRVMKEDDVRRYDYVLPYILFPHKQEDEQVDTVVNIMVDTDALLPAKISKPLVFEFDWEMDELDEFVQQKIEEEELDAASCEEPLKAVIQAQVKATKAKYKAERDARRARTDAISQAEKDSLSRMRVIKFYPINTQPDISACKTKYINRYYGHAHEVR</sequence>
<dbReference type="OMA" id="ICIPAVV"/>
<protein>
    <submittedName>
        <fullName evidence="1">Uncharacterized protein</fullName>
    </submittedName>
</protein>
<evidence type="ECO:0000313" key="1">
    <source>
        <dbReference type="EMBL" id="KAA8499308.1"/>
    </source>
</evidence>
<name>A0A5J4Z828_PORPP</name>
<gene>
    <name evidence="1" type="ORF">FVE85_6893</name>
</gene>
<organism evidence="1 2">
    <name type="scientific">Porphyridium purpureum</name>
    <name type="common">Red alga</name>
    <name type="synonym">Porphyridium cruentum</name>
    <dbReference type="NCBI Taxonomy" id="35688"/>
    <lineage>
        <taxon>Eukaryota</taxon>
        <taxon>Rhodophyta</taxon>
        <taxon>Bangiophyceae</taxon>
        <taxon>Porphyridiales</taxon>
        <taxon>Porphyridiaceae</taxon>
        <taxon>Porphyridium</taxon>
    </lineage>
</organism>
<dbReference type="EMBL" id="VRMN01000001">
    <property type="protein sequence ID" value="KAA8499308.1"/>
    <property type="molecule type" value="Genomic_DNA"/>
</dbReference>
<proteinExistence type="predicted"/>
<dbReference type="PANTHER" id="PTHR33704">
    <property type="entry name" value="PROTEIN HEAT INTOLERANT 4-RELATED"/>
    <property type="match status" value="1"/>
</dbReference>
<keyword evidence="2" id="KW-1185">Reference proteome</keyword>
<dbReference type="InterPro" id="IPR039313">
    <property type="entry name" value="HIT4"/>
</dbReference>
<dbReference type="GO" id="GO:1900034">
    <property type="term" value="P:regulation of cellular response to heat"/>
    <property type="evidence" value="ECO:0007669"/>
    <property type="project" value="InterPro"/>
</dbReference>
<dbReference type="AlphaFoldDB" id="A0A5J4Z828"/>
<comment type="caution">
    <text evidence="1">The sequence shown here is derived from an EMBL/GenBank/DDBJ whole genome shotgun (WGS) entry which is preliminary data.</text>
</comment>
<dbReference type="OrthoDB" id="20554at2759"/>
<reference evidence="2" key="1">
    <citation type="journal article" date="2019" name="Nat. Commun.">
        <title>Expansion of phycobilisome linker gene families in mesophilic red algae.</title>
        <authorList>
            <person name="Lee J."/>
            <person name="Kim D."/>
            <person name="Bhattacharya D."/>
            <person name="Yoon H.S."/>
        </authorList>
    </citation>
    <scope>NUCLEOTIDE SEQUENCE [LARGE SCALE GENOMIC DNA]</scope>
    <source>
        <strain evidence="2">CCMP 1328</strain>
    </source>
</reference>
<evidence type="ECO:0000313" key="2">
    <source>
        <dbReference type="Proteomes" id="UP000324585"/>
    </source>
</evidence>
<dbReference type="Proteomes" id="UP000324585">
    <property type="component" value="Unassembled WGS sequence"/>
</dbReference>
<dbReference type="PANTHER" id="PTHR33704:SF1">
    <property type="entry name" value="PROTEIN HEAT INTOLERANT 4-RELATED"/>
    <property type="match status" value="1"/>
</dbReference>